<dbReference type="InterPro" id="IPR001810">
    <property type="entry name" value="F-box_dom"/>
</dbReference>
<dbReference type="PROSITE" id="PS50181">
    <property type="entry name" value="FBOX"/>
    <property type="match status" value="1"/>
</dbReference>
<dbReference type="AlphaFoldDB" id="A0A6J1S7D2"/>
<dbReference type="SUPFAM" id="SSF52047">
    <property type="entry name" value="RNI-like"/>
    <property type="match status" value="1"/>
</dbReference>
<gene>
    <name evidence="3" type="primary">LOC113205630</name>
</gene>
<evidence type="ECO:0000313" key="2">
    <source>
        <dbReference type="Proteomes" id="UP000504606"/>
    </source>
</evidence>
<feature type="domain" description="F-box" evidence="1">
    <location>
        <begin position="1"/>
        <end position="44"/>
    </location>
</feature>
<evidence type="ECO:0000259" key="1">
    <source>
        <dbReference type="PROSITE" id="PS50181"/>
    </source>
</evidence>
<dbReference type="Proteomes" id="UP000504606">
    <property type="component" value="Unplaced"/>
</dbReference>
<organism evidence="2 3">
    <name type="scientific">Frankliniella occidentalis</name>
    <name type="common">Western flower thrips</name>
    <name type="synonym">Euthrips occidentalis</name>
    <dbReference type="NCBI Taxonomy" id="133901"/>
    <lineage>
        <taxon>Eukaryota</taxon>
        <taxon>Metazoa</taxon>
        <taxon>Ecdysozoa</taxon>
        <taxon>Arthropoda</taxon>
        <taxon>Hexapoda</taxon>
        <taxon>Insecta</taxon>
        <taxon>Pterygota</taxon>
        <taxon>Neoptera</taxon>
        <taxon>Paraneoptera</taxon>
        <taxon>Thysanoptera</taxon>
        <taxon>Terebrantia</taxon>
        <taxon>Thripoidea</taxon>
        <taxon>Thripidae</taxon>
        <taxon>Frankliniella</taxon>
    </lineage>
</organism>
<dbReference type="SMART" id="SM00256">
    <property type="entry name" value="FBOX"/>
    <property type="match status" value="1"/>
</dbReference>
<keyword evidence="2" id="KW-1185">Reference proteome</keyword>
<dbReference type="Pfam" id="PF12937">
    <property type="entry name" value="F-box-like"/>
    <property type="match status" value="1"/>
</dbReference>
<dbReference type="InterPro" id="IPR036047">
    <property type="entry name" value="F-box-like_dom_sf"/>
</dbReference>
<accession>A0A6J1S7D2</accession>
<dbReference type="RefSeq" id="XP_026277109.1">
    <property type="nucleotide sequence ID" value="XM_026421324.2"/>
</dbReference>
<dbReference type="SUPFAM" id="SSF81383">
    <property type="entry name" value="F-box domain"/>
    <property type="match status" value="1"/>
</dbReference>
<reference evidence="3" key="1">
    <citation type="submission" date="2025-08" db="UniProtKB">
        <authorList>
            <consortium name="RefSeq"/>
        </authorList>
    </citation>
    <scope>IDENTIFICATION</scope>
    <source>
        <tissue evidence="3">Whole organism</tissue>
    </source>
</reference>
<protein>
    <submittedName>
        <fullName evidence="3">Uncharacterized protein LOC113205630</fullName>
    </submittedName>
</protein>
<dbReference type="Gene3D" id="1.20.1280.50">
    <property type="match status" value="1"/>
</dbReference>
<proteinExistence type="predicted"/>
<dbReference type="GeneID" id="113205630"/>
<dbReference type="InterPro" id="IPR032675">
    <property type="entry name" value="LRR_dom_sf"/>
</dbReference>
<evidence type="ECO:0000313" key="3">
    <source>
        <dbReference type="RefSeq" id="XP_026277109.1"/>
    </source>
</evidence>
<name>A0A6J1S7D2_FRAOC</name>
<dbReference type="KEGG" id="foc:113205630"/>
<sequence length="447" mass="50308">MELLPDDVVAAVLSLLVVEDLMQCRLVCRRFRDLSGRFDVWRHRQIFEPELLRLSPPCCRGLYLMGEEVRRCGFLAATTTCATTFLNVYLGESADIPMGALVVRNQAGRGRLRSLSLSLAGGTYKSPHASSADLFEIYSVLLGINGLLELDLKDVCVLPRVAMQLTGRSDWPVVAPSLQKLEYRTFQVTPIFELLLRRHAPTLREVHVTGIHPSVDDVSGLLMNLTHLRELTCPLLEGMYQLLQCRSLRVLRIVTVWDKAKSSSNRALCAARFLLRCATYLRRVILDHSMNNGDEGVDLVRALGESGVSEVTCLEIDTVPIYADKIWEHIISTLPKLPCVEKLVFHSRGSSFMIDWLSAIRPEVAPKLRQLHICGPRQCVCCSKEEIIRVLELNRQMRLIIPHLYRPKCSSGCGMCTDVSPLTYSTVTLGIRHVPKVWPNVPLVKRE</sequence>
<dbReference type="Gene3D" id="3.80.10.10">
    <property type="entry name" value="Ribonuclease Inhibitor"/>
    <property type="match status" value="1"/>
</dbReference>